<dbReference type="RefSeq" id="WP_192009452.1">
    <property type="nucleotide sequence ID" value="NZ_JACYTQ010000002.1"/>
</dbReference>
<dbReference type="EMBL" id="JACYTQ010000002">
    <property type="protein sequence ID" value="MBD8488592.1"/>
    <property type="molecule type" value="Genomic_DNA"/>
</dbReference>
<reference evidence="4 5" key="1">
    <citation type="submission" date="2020-09" db="EMBL/GenBank/DDBJ databases">
        <title>Echinicola sp. CAU 1574 isolated from sand of Sido Beach.</title>
        <authorList>
            <person name="Kim W."/>
        </authorList>
    </citation>
    <scope>NUCLEOTIDE SEQUENCE [LARGE SCALE GENOMIC DNA]</scope>
    <source>
        <strain evidence="4 5">CAU 1574</strain>
    </source>
</reference>
<sequence>MKKCHHYLLFFLAFFTSLTLKAQYPEIPAEVQEEIDQEQAEIEAYVEAAWKKAWPAVKADISKGKPYIPWAATPGDLPQAKIPAFPGAEGGGAFSFGGRGGKVFVVTSLEDSGKGTFREACEAGGARYVVFNVAGIIDLKRPVNIKAPYITIAGQTAPGDGVCIAGASVLIDTHDVVIRHMRFRRGQTDVRFRDDALGGNGIGNIIIDHVSSTWGLDENMSMYRHMYVDADGKEYKLPTVNVTIQNSIFAEALDTYNHAFGSTIGGLNSTFMRNLWASNVARNASVGMYGDFGFVNNVIFNWWYRTIDGGDHRSYYNIINNYFKPGPMTPKDGPVGYRIIKPEGDRAVKDSIILGRVHVKGNIMEGYDAINLDNWNGGVQVDGKPDMTKTYEPFIRVNQPFAMASVTMMSAEEAYDFVLENVGATLPKRDPVDARIVNQVRTGKIKYREDGKIHVGQEFLVGGSRRLGEDSYKKGIISDISQVGGYPRYEGKPYQDSDQDGMPNEWEISAGLDPNDPSDATKDLSGDGYDNIEKYINAIPIDRVIDWSNASNNIDTLAKRYQKE</sequence>
<organism evidence="4 5">
    <name type="scientific">Echinicola arenosa</name>
    <dbReference type="NCBI Taxonomy" id="2774144"/>
    <lineage>
        <taxon>Bacteria</taxon>
        <taxon>Pseudomonadati</taxon>
        <taxon>Bacteroidota</taxon>
        <taxon>Cytophagia</taxon>
        <taxon>Cytophagales</taxon>
        <taxon>Cyclobacteriaceae</taxon>
        <taxon>Echinicola</taxon>
    </lineage>
</organism>
<keyword evidence="5" id="KW-1185">Reference proteome</keyword>
<dbReference type="Proteomes" id="UP000647133">
    <property type="component" value="Unassembled WGS sequence"/>
</dbReference>
<dbReference type="InterPro" id="IPR012334">
    <property type="entry name" value="Pectin_lyas_fold"/>
</dbReference>
<evidence type="ECO:0000256" key="3">
    <source>
        <dbReference type="SAM" id="SignalP"/>
    </source>
</evidence>
<gene>
    <name evidence="4" type="ORF">IFO69_07545</name>
</gene>
<dbReference type="SUPFAM" id="SSF51126">
    <property type="entry name" value="Pectin lyase-like"/>
    <property type="match status" value="1"/>
</dbReference>
<keyword evidence="1" id="KW-0479">Metal-binding</keyword>
<dbReference type="InterPro" id="IPR052063">
    <property type="entry name" value="Polysaccharide_Lyase_1"/>
</dbReference>
<keyword evidence="2" id="KW-0325">Glycoprotein</keyword>
<dbReference type="Gene3D" id="2.160.20.10">
    <property type="entry name" value="Single-stranded right-handed beta-helix, Pectin lyase-like"/>
    <property type="match status" value="1"/>
</dbReference>
<keyword evidence="4" id="KW-0456">Lyase</keyword>
<evidence type="ECO:0000256" key="1">
    <source>
        <dbReference type="ARBA" id="ARBA00022723"/>
    </source>
</evidence>
<proteinExistence type="predicted"/>
<keyword evidence="3" id="KW-0732">Signal</keyword>
<comment type="caution">
    <text evidence="4">The sequence shown here is derived from an EMBL/GenBank/DDBJ whole genome shotgun (WGS) entry which is preliminary data.</text>
</comment>
<accession>A0ABR9AIC3</accession>
<name>A0ABR9AIC3_9BACT</name>
<feature type="chain" id="PRO_5045878678" evidence="3">
    <location>
        <begin position="23"/>
        <end position="564"/>
    </location>
</feature>
<feature type="signal peptide" evidence="3">
    <location>
        <begin position="1"/>
        <end position="22"/>
    </location>
</feature>
<dbReference type="PANTHER" id="PTHR42970">
    <property type="entry name" value="PECTATE LYASE C-RELATED"/>
    <property type="match status" value="1"/>
</dbReference>
<evidence type="ECO:0000256" key="2">
    <source>
        <dbReference type="ARBA" id="ARBA00023180"/>
    </source>
</evidence>
<evidence type="ECO:0000313" key="5">
    <source>
        <dbReference type="Proteomes" id="UP000647133"/>
    </source>
</evidence>
<dbReference type="InterPro" id="IPR011050">
    <property type="entry name" value="Pectin_lyase_fold/virulence"/>
</dbReference>
<protein>
    <submittedName>
        <fullName evidence="4">Polysaccharide lyase</fullName>
    </submittedName>
</protein>
<dbReference type="PANTHER" id="PTHR42970:SF1">
    <property type="entry name" value="PECTATE LYASE C-RELATED"/>
    <property type="match status" value="1"/>
</dbReference>
<dbReference type="GO" id="GO:0016829">
    <property type="term" value="F:lyase activity"/>
    <property type="evidence" value="ECO:0007669"/>
    <property type="project" value="UniProtKB-KW"/>
</dbReference>
<evidence type="ECO:0000313" key="4">
    <source>
        <dbReference type="EMBL" id="MBD8488592.1"/>
    </source>
</evidence>